<evidence type="ECO:0000313" key="1">
    <source>
        <dbReference type="EMBL" id="OAF68247.1"/>
    </source>
</evidence>
<reference evidence="1 2" key="1">
    <citation type="submission" date="2016-04" db="EMBL/GenBank/DDBJ databases">
        <title>The genome of Intoshia linei affirms orthonectids as highly simplified spiralians.</title>
        <authorList>
            <person name="Mikhailov K.V."/>
            <person name="Slusarev G.S."/>
            <person name="Nikitin M.A."/>
            <person name="Logacheva M.D."/>
            <person name="Penin A."/>
            <person name="Aleoshin V."/>
            <person name="Panchin Y.V."/>
        </authorList>
    </citation>
    <scope>NUCLEOTIDE SEQUENCE [LARGE SCALE GENOMIC DNA]</scope>
    <source>
        <strain evidence="1">Intl2013</strain>
        <tissue evidence="1">Whole animal</tissue>
    </source>
</reference>
<name>A0A177B1V2_9BILA</name>
<keyword evidence="2" id="KW-1185">Reference proteome</keyword>
<dbReference type="AlphaFoldDB" id="A0A177B1V2"/>
<dbReference type="Proteomes" id="UP000078046">
    <property type="component" value="Unassembled WGS sequence"/>
</dbReference>
<sequence length="54" mass="6331">MLDTTLVSEVLSGKPNILLSNDGDLLMNVKDWIDKFENFRLLHYDDSSYKRIEK</sequence>
<evidence type="ECO:0000313" key="2">
    <source>
        <dbReference type="Proteomes" id="UP000078046"/>
    </source>
</evidence>
<proteinExistence type="predicted"/>
<accession>A0A177B1V2</accession>
<organism evidence="1 2">
    <name type="scientific">Intoshia linei</name>
    <dbReference type="NCBI Taxonomy" id="1819745"/>
    <lineage>
        <taxon>Eukaryota</taxon>
        <taxon>Metazoa</taxon>
        <taxon>Spiralia</taxon>
        <taxon>Lophotrochozoa</taxon>
        <taxon>Mesozoa</taxon>
        <taxon>Orthonectida</taxon>
        <taxon>Rhopaluridae</taxon>
        <taxon>Intoshia</taxon>
    </lineage>
</organism>
<dbReference type="EMBL" id="LWCA01000484">
    <property type="protein sequence ID" value="OAF68247.1"/>
    <property type="molecule type" value="Genomic_DNA"/>
</dbReference>
<protein>
    <submittedName>
        <fullName evidence="1">Uncharacterized protein</fullName>
    </submittedName>
</protein>
<comment type="caution">
    <text evidence="1">The sequence shown here is derived from an EMBL/GenBank/DDBJ whole genome shotgun (WGS) entry which is preliminary data.</text>
</comment>
<gene>
    <name evidence="1" type="ORF">A3Q56_04008</name>
</gene>